<dbReference type="RefSeq" id="WP_343872091.1">
    <property type="nucleotide sequence ID" value="NZ_BAAAIX010000005.1"/>
</dbReference>
<evidence type="ECO:0000256" key="2">
    <source>
        <dbReference type="ARBA" id="ARBA00022741"/>
    </source>
</evidence>
<protein>
    <submittedName>
        <fullName evidence="5">AAA family ATPase</fullName>
    </submittedName>
</protein>
<keyword evidence="2" id="KW-0547">Nucleotide-binding</keyword>
<evidence type="ECO:0000313" key="5">
    <source>
        <dbReference type="EMBL" id="MFD1889076.1"/>
    </source>
</evidence>
<reference evidence="6" key="1">
    <citation type="journal article" date="2019" name="Int. J. Syst. Evol. Microbiol.">
        <title>The Global Catalogue of Microorganisms (GCM) 10K type strain sequencing project: providing services to taxonomists for standard genome sequencing and annotation.</title>
        <authorList>
            <consortium name="The Broad Institute Genomics Platform"/>
            <consortium name="The Broad Institute Genome Sequencing Center for Infectious Disease"/>
            <person name="Wu L."/>
            <person name="Ma J."/>
        </authorList>
    </citation>
    <scope>NUCLEOTIDE SEQUENCE [LARGE SCALE GENOMIC DNA]</scope>
    <source>
        <strain evidence="6">CAIM 431</strain>
    </source>
</reference>
<dbReference type="Gene3D" id="3.40.50.300">
    <property type="entry name" value="P-loop containing nucleotide triphosphate hydrolases"/>
    <property type="match status" value="1"/>
</dbReference>
<keyword evidence="6" id="KW-1185">Reference proteome</keyword>
<comment type="caution">
    <text evidence="5">The sequence shown here is derived from an EMBL/GenBank/DDBJ whole genome shotgun (WGS) entry which is preliminary data.</text>
</comment>
<evidence type="ECO:0000256" key="3">
    <source>
        <dbReference type="ARBA" id="ARBA00022840"/>
    </source>
</evidence>
<keyword evidence="3" id="KW-0067">ATP-binding</keyword>
<dbReference type="Proteomes" id="UP001597326">
    <property type="component" value="Unassembled WGS sequence"/>
</dbReference>
<organism evidence="5 6">
    <name type="scientific">Luteococcus peritonei</name>
    <dbReference type="NCBI Taxonomy" id="88874"/>
    <lineage>
        <taxon>Bacteria</taxon>
        <taxon>Bacillati</taxon>
        <taxon>Actinomycetota</taxon>
        <taxon>Actinomycetes</taxon>
        <taxon>Propionibacteriales</taxon>
        <taxon>Propionibacteriaceae</taxon>
        <taxon>Luteococcus</taxon>
    </lineage>
</organism>
<dbReference type="PANTHER" id="PTHR23073">
    <property type="entry name" value="26S PROTEASOME REGULATORY SUBUNIT"/>
    <property type="match status" value="1"/>
</dbReference>
<gene>
    <name evidence="5" type="ORF">ACFSCS_02610</name>
</gene>
<comment type="similarity">
    <text evidence="1">Belongs to the AAA ATPase family.</text>
</comment>
<accession>A0ABW4RRY5</accession>
<dbReference type="SUPFAM" id="SSF52540">
    <property type="entry name" value="P-loop containing nucleoside triphosphate hydrolases"/>
    <property type="match status" value="1"/>
</dbReference>
<dbReference type="InterPro" id="IPR003593">
    <property type="entry name" value="AAA+_ATPase"/>
</dbReference>
<name>A0ABW4RRY5_9ACTN</name>
<dbReference type="Pfam" id="PF00004">
    <property type="entry name" value="AAA"/>
    <property type="match status" value="1"/>
</dbReference>
<proteinExistence type="inferred from homology"/>
<dbReference type="CDD" id="cd19481">
    <property type="entry name" value="RecA-like_protease"/>
    <property type="match status" value="1"/>
</dbReference>
<evidence type="ECO:0000259" key="4">
    <source>
        <dbReference type="SMART" id="SM00382"/>
    </source>
</evidence>
<evidence type="ECO:0000313" key="6">
    <source>
        <dbReference type="Proteomes" id="UP001597326"/>
    </source>
</evidence>
<dbReference type="InterPro" id="IPR050221">
    <property type="entry name" value="26S_Proteasome_ATPase"/>
</dbReference>
<dbReference type="EMBL" id="JBHUFZ010000006">
    <property type="protein sequence ID" value="MFD1889076.1"/>
    <property type="molecule type" value="Genomic_DNA"/>
</dbReference>
<dbReference type="SMART" id="SM00382">
    <property type="entry name" value="AAA"/>
    <property type="match status" value="1"/>
</dbReference>
<feature type="domain" description="AAA+ ATPase" evidence="4">
    <location>
        <begin position="247"/>
        <end position="374"/>
    </location>
</feature>
<dbReference type="InterPro" id="IPR027417">
    <property type="entry name" value="P-loop_NTPase"/>
</dbReference>
<dbReference type="Gene3D" id="1.10.8.60">
    <property type="match status" value="1"/>
</dbReference>
<evidence type="ECO:0000256" key="1">
    <source>
        <dbReference type="ARBA" id="ARBA00006914"/>
    </source>
</evidence>
<sequence>MDETTRETLDQLHALLRLVQDHQPGTVDGERLADRLAGHLGMPADQVAVLTEDVPAHRFLDADIALEMMAERDPQAELIGVGSGDMKYHTALSDLLQNNWGGQVTVAQPDLTVLPDSPTSERSCLGFGIRLFRHDGQPVAVLVREANPRRGQDSASLEVMCPDRQLARDLLAELKQLAIQHSVLRGQVIAIKQSGYEQTARGITFLPRPEVAEQDVVLPAGTLERIKQHVLGIAAHADELRRQGQHLKRGVLLYGPPGTGKTHTVRHLVGQATDHTVVLMSGTSLQYVGQAAQIARALQPAIVVLEDVDLVAESRDLSYGAQPLLFEVMDAMDGLDGDADVTFLLTTNRVEAMEEALTQRPGRVDLAAEISLPDLAGRQALLRLYAPAGAFTDALLDQTAGRLESTTASLAKELVRRAVLRATLEAVPAEDRHLREATEALLADSEELSRVLLGARSGGLNPVGLVASTGTLET</sequence>
<dbReference type="InterPro" id="IPR003959">
    <property type="entry name" value="ATPase_AAA_core"/>
</dbReference>